<evidence type="ECO:0000313" key="2">
    <source>
        <dbReference type="EMBL" id="GAT69421.1"/>
    </source>
</evidence>
<proteinExistence type="predicted"/>
<dbReference type="Pfam" id="PF06304">
    <property type="entry name" value="DUF1048"/>
    <property type="match status" value="1"/>
</dbReference>
<dbReference type="InterPro" id="IPR008316">
    <property type="entry name" value="UCP029876"/>
</dbReference>
<comment type="caution">
    <text evidence="2">The sequence shown here is derived from an EMBL/GenBank/DDBJ whole genome shotgun (WGS) entry which is preliminary data.</text>
</comment>
<reference evidence="2 3" key="1">
    <citation type="journal article" date="2016" name="Genome Announc.">
        <title>Draft Genome Sequence of Planomonospora sphaerica JCM9374, a Rare Actinomycete.</title>
        <authorList>
            <person name="Dohra H."/>
            <person name="Suzuki T."/>
            <person name="Inoue Y."/>
            <person name="Kodani S."/>
        </authorList>
    </citation>
    <scope>NUCLEOTIDE SEQUENCE [LARGE SCALE GENOMIC DNA]</scope>
    <source>
        <strain evidence="2 3">JCM 9374</strain>
    </source>
</reference>
<protein>
    <submittedName>
        <fullName evidence="2">Cytoplasmic protein</fullName>
    </submittedName>
</protein>
<evidence type="ECO:0000313" key="3">
    <source>
        <dbReference type="Proteomes" id="UP000077701"/>
    </source>
</evidence>
<dbReference type="STRING" id="161355.PS9374_05096"/>
<keyword evidence="3" id="KW-1185">Reference proteome</keyword>
<reference evidence="3" key="2">
    <citation type="submission" date="2016-04" db="EMBL/GenBank/DDBJ databases">
        <title>Planomonospora sphaerica JCM9374 whole genome shotgun sequence.</title>
        <authorList>
            <person name="Suzuki T."/>
            <person name="Dohra H."/>
            <person name="Kodani S."/>
        </authorList>
    </citation>
    <scope>NUCLEOTIDE SEQUENCE [LARGE SCALE GENOMIC DNA]</scope>
    <source>
        <strain evidence="3">JCM 9374</strain>
    </source>
</reference>
<evidence type="ECO:0000256" key="1">
    <source>
        <dbReference type="SAM" id="MobiDB-lite"/>
    </source>
</evidence>
<sequence length="143" mass="16454">MTAGSNEQKNRYLQYLETVTGPLEDKRRYRRHKARVRALPADYRTAVDALERYMQFFGPGKADSLLAMLDDLADLFEQSAADGTPIREVVGEDPVEFAEAFLRNYPEGQWIHRERERLADAIDRAADHATGDEPRRNRERTDG</sequence>
<dbReference type="AlphaFoldDB" id="A0A171DKR6"/>
<dbReference type="RefSeq" id="WP_068900825.1">
    <property type="nucleotide sequence ID" value="NZ_BDCX01000013.1"/>
</dbReference>
<organism evidence="2 3">
    <name type="scientific">Planomonospora sphaerica</name>
    <dbReference type="NCBI Taxonomy" id="161355"/>
    <lineage>
        <taxon>Bacteria</taxon>
        <taxon>Bacillati</taxon>
        <taxon>Actinomycetota</taxon>
        <taxon>Actinomycetes</taxon>
        <taxon>Streptosporangiales</taxon>
        <taxon>Streptosporangiaceae</taxon>
        <taxon>Planomonospora</taxon>
    </lineage>
</organism>
<name>A0A171DKR6_9ACTN</name>
<dbReference type="EMBL" id="BDCX01000013">
    <property type="protein sequence ID" value="GAT69421.1"/>
    <property type="molecule type" value="Genomic_DNA"/>
</dbReference>
<feature type="region of interest" description="Disordered" evidence="1">
    <location>
        <begin position="122"/>
        <end position="143"/>
    </location>
</feature>
<dbReference type="SUPFAM" id="SSF158560">
    <property type="entry name" value="BH3980-like"/>
    <property type="match status" value="1"/>
</dbReference>
<gene>
    <name evidence="2" type="ORF">PS9374_05096</name>
</gene>
<dbReference type="OrthoDB" id="8083683at2"/>
<dbReference type="Proteomes" id="UP000077701">
    <property type="component" value="Unassembled WGS sequence"/>
</dbReference>
<accession>A0A171DKR6</accession>
<dbReference type="Gene3D" id="1.10.1900.10">
    <property type="entry name" value="c-terminal domain of poly(a) binding protein"/>
    <property type="match status" value="1"/>
</dbReference>